<dbReference type="EMBL" id="JAKWFO010000003">
    <property type="protein sequence ID" value="KAI9637798.1"/>
    <property type="molecule type" value="Genomic_DNA"/>
</dbReference>
<comment type="similarity">
    <text evidence="1">Belongs to the eukaryotic ribosomal protein eL28 family.</text>
</comment>
<evidence type="ECO:0000256" key="4">
    <source>
        <dbReference type="SAM" id="MobiDB-lite"/>
    </source>
</evidence>
<dbReference type="Gene3D" id="3.30.390.110">
    <property type="match status" value="1"/>
</dbReference>
<protein>
    <submittedName>
        <fullName evidence="6">60s ribosomal protein</fullName>
    </submittedName>
</protein>
<evidence type="ECO:0000256" key="1">
    <source>
        <dbReference type="ARBA" id="ARBA00007926"/>
    </source>
</evidence>
<keyword evidence="3" id="KW-0687">Ribonucleoprotein</keyword>
<evidence type="ECO:0000259" key="5">
    <source>
        <dbReference type="Pfam" id="PF01778"/>
    </source>
</evidence>
<sequence>MSGDLQWLLLRKNNSFIVKGGHGPAFSREKGNLLNRHSHKYSGLTNAQGISMHPTKEGSILITKIKKDVSPHQVASARVPVTLRRGTTARRAAKIAAAETAGKGYRSDLRQAAVARASALVRAQRRSANVPKTRAPKLRGKKARKAAFGQKVGSEEEDVIELD</sequence>
<feature type="region of interest" description="Disordered" evidence="4">
    <location>
        <begin position="123"/>
        <end position="163"/>
    </location>
</feature>
<dbReference type="Pfam" id="PF01778">
    <property type="entry name" value="Ribosomal_L28e"/>
    <property type="match status" value="1"/>
</dbReference>
<dbReference type="InterPro" id="IPR002672">
    <property type="entry name" value="Ribosomal_eL28"/>
</dbReference>
<dbReference type="GeneID" id="77731072"/>
<dbReference type="Proteomes" id="UP001164286">
    <property type="component" value="Unassembled WGS sequence"/>
</dbReference>
<keyword evidence="7" id="KW-1185">Reference proteome</keyword>
<accession>A0AA38LWH0</accession>
<reference evidence="6" key="1">
    <citation type="journal article" date="2022" name="G3 (Bethesda)">
        <title>High quality genome of the basidiomycete yeast Dioszegia hungarica PDD-24b-2 isolated from cloud water.</title>
        <authorList>
            <person name="Jarrige D."/>
            <person name="Haridas S."/>
            <person name="Bleykasten-Grosshans C."/>
            <person name="Joly M."/>
            <person name="Nadalig T."/>
            <person name="Sancelme M."/>
            <person name="Vuilleumier S."/>
            <person name="Grigoriev I.V."/>
            <person name="Amato P."/>
            <person name="Bringel F."/>
        </authorList>
    </citation>
    <scope>NUCLEOTIDE SEQUENCE</scope>
    <source>
        <strain evidence="6">PDD-24b-2</strain>
    </source>
</reference>
<dbReference type="RefSeq" id="XP_052947575.1">
    <property type="nucleotide sequence ID" value="XM_053091867.1"/>
</dbReference>
<dbReference type="GO" id="GO:0006412">
    <property type="term" value="P:translation"/>
    <property type="evidence" value="ECO:0007669"/>
    <property type="project" value="InterPro"/>
</dbReference>
<evidence type="ECO:0000256" key="3">
    <source>
        <dbReference type="ARBA" id="ARBA00023274"/>
    </source>
</evidence>
<keyword evidence="2 6" id="KW-0689">Ribosomal protein</keyword>
<proteinExistence type="inferred from homology"/>
<dbReference type="AlphaFoldDB" id="A0AA38LWH0"/>
<dbReference type="GO" id="GO:0003735">
    <property type="term" value="F:structural constituent of ribosome"/>
    <property type="evidence" value="ECO:0007669"/>
    <property type="project" value="InterPro"/>
</dbReference>
<evidence type="ECO:0000256" key="2">
    <source>
        <dbReference type="ARBA" id="ARBA00022980"/>
    </source>
</evidence>
<dbReference type="GO" id="GO:1990904">
    <property type="term" value="C:ribonucleoprotein complex"/>
    <property type="evidence" value="ECO:0007669"/>
    <property type="project" value="UniProtKB-KW"/>
</dbReference>
<feature type="domain" description="Ribosomal eL28/Mak16" evidence="5">
    <location>
        <begin position="5"/>
        <end position="122"/>
    </location>
</feature>
<name>A0AA38LWH0_9TREE</name>
<dbReference type="PANTHER" id="PTHR10544">
    <property type="entry name" value="60S RIBOSOMAL PROTEIN L28"/>
    <property type="match status" value="1"/>
</dbReference>
<evidence type="ECO:0000313" key="6">
    <source>
        <dbReference type="EMBL" id="KAI9637798.1"/>
    </source>
</evidence>
<organism evidence="6 7">
    <name type="scientific">Dioszegia hungarica</name>
    <dbReference type="NCBI Taxonomy" id="4972"/>
    <lineage>
        <taxon>Eukaryota</taxon>
        <taxon>Fungi</taxon>
        <taxon>Dikarya</taxon>
        <taxon>Basidiomycota</taxon>
        <taxon>Agaricomycotina</taxon>
        <taxon>Tremellomycetes</taxon>
        <taxon>Tremellales</taxon>
        <taxon>Bulleribasidiaceae</taxon>
        <taxon>Dioszegia</taxon>
    </lineage>
</organism>
<dbReference type="GO" id="GO:0005840">
    <property type="term" value="C:ribosome"/>
    <property type="evidence" value="ECO:0007669"/>
    <property type="project" value="UniProtKB-KW"/>
</dbReference>
<dbReference type="InterPro" id="IPR029004">
    <property type="entry name" value="Ribosomal_eL28/Mak16"/>
</dbReference>
<gene>
    <name evidence="6" type="ORF">MKK02DRAFT_42169</name>
</gene>
<comment type="caution">
    <text evidence="6">The sequence shown here is derived from an EMBL/GenBank/DDBJ whole genome shotgun (WGS) entry which is preliminary data.</text>
</comment>
<feature type="compositionally biased region" description="Basic residues" evidence="4">
    <location>
        <begin position="134"/>
        <end position="145"/>
    </location>
</feature>
<evidence type="ECO:0000313" key="7">
    <source>
        <dbReference type="Proteomes" id="UP001164286"/>
    </source>
</evidence>